<feature type="region of interest" description="Disordered" evidence="10">
    <location>
        <begin position="1510"/>
        <end position="1554"/>
    </location>
</feature>
<feature type="domain" description="RRM" evidence="12">
    <location>
        <begin position="105"/>
        <end position="192"/>
    </location>
</feature>
<dbReference type="InterPro" id="IPR013083">
    <property type="entry name" value="Znf_RING/FYVE/PHD"/>
</dbReference>
<dbReference type="InterPro" id="IPR035979">
    <property type="entry name" value="RBD_domain_sf"/>
</dbReference>
<evidence type="ECO:0000256" key="1">
    <source>
        <dbReference type="ARBA" id="ARBA00004123"/>
    </source>
</evidence>
<dbReference type="FunFam" id="3.30.40.10:FF:000006">
    <property type="entry name" value="CCR4-NOT transcription complex subunit 4"/>
    <property type="match status" value="1"/>
</dbReference>
<feature type="compositionally biased region" description="Acidic residues" evidence="10">
    <location>
        <begin position="1528"/>
        <end position="1553"/>
    </location>
</feature>
<evidence type="ECO:0000259" key="12">
    <source>
        <dbReference type="PROSITE" id="PS50102"/>
    </source>
</evidence>
<feature type="compositionally biased region" description="Low complexity" evidence="10">
    <location>
        <begin position="2216"/>
        <end position="2239"/>
    </location>
</feature>
<dbReference type="PANTHER" id="PTHR12603">
    <property type="entry name" value="CCR4-NOT TRANSCRIPTION COMPLEX RELATED"/>
    <property type="match status" value="1"/>
</dbReference>
<evidence type="ECO:0000256" key="4">
    <source>
        <dbReference type="ARBA" id="ARBA00022833"/>
    </source>
</evidence>
<feature type="compositionally biased region" description="Basic and acidic residues" evidence="10">
    <location>
        <begin position="1288"/>
        <end position="1298"/>
    </location>
</feature>
<feature type="compositionally biased region" description="Basic and acidic residues" evidence="10">
    <location>
        <begin position="1325"/>
        <end position="1338"/>
    </location>
</feature>
<dbReference type="PANTHER" id="PTHR12603:SF0">
    <property type="entry name" value="CCR4-NOT TRANSCRIPTION COMPLEX SUBUNIT 4"/>
    <property type="match status" value="1"/>
</dbReference>
<dbReference type="InterPro" id="IPR003954">
    <property type="entry name" value="RRM_euk-type"/>
</dbReference>
<dbReference type="GO" id="GO:0030014">
    <property type="term" value="C:CCR4-NOT complex"/>
    <property type="evidence" value="ECO:0007669"/>
    <property type="project" value="InterPro"/>
</dbReference>
<dbReference type="InterPro" id="IPR012677">
    <property type="entry name" value="Nucleotide-bd_a/b_plait_sf"/>
</dbReference>
<dbReference type="PROSITE" id="PS50102">
    <property type="entry name" value="RRM"/>
    <property type="match status" value="1"/>
</dbReference>
<feature type="compositionally biased region" description="Polar residues" evidence="10">
    <location>
        <begin position="587"/>
        <end position="596"/>
    </location>
</feature>
<comment type="caution">
    <text evidence="14">The sequence shown here is derived from an EMBL/GenBank/DDBJ whole genome shotgun (WGS) entry which is preliminary data.</text>
</comment>
<feature type="compositionally biased region" description="Low complexity" evidence="10">
    <location>
        <begin position="1126"/>
        <end position="1158"/>
    </location>
</feature>
<evidence type="ECO:0000259" key="13">
    <source>
        <dbReference type="PROSITE" id="PS50103"/>
    </source>
</evidence>
<feature type="region of interest" description="Disordered" evidence="10">
    <location>
        <begin position="1751"/>
        <end position="1781"/>
    </location>
</feature>
<evidence type="ECO:0000256" key="8">
    <source>
        <dbReference type="PROSITE-ProRule" id="PRU00176"/>
    </source>
</evidence>
<dbReference type="CDD" id="cd12438">
    <property type="entry name" value="RRM_CNOT4"/>
    <property type="match status" value="1"/>
</dbReference>
<feature type="compositionally biased region" description="Polar residues" evidence="10">
    <location>
        <begin position="470"/>
        <end position="485"/>
    </location>
</feature>
<feature type="region of interest" description="Disordered" evidence="10">
    <location>
        <begin position="1273"/>
        <end position="1338"/>
    </location>
</feature>
<dbReference type="Gene3D" id="3.30.70.330">
    <property type="match status" value="1"/>
</dbReference>
<dbReference type="SMART" id="SM00361">
    <property type="entry name" value="RRM_1"/>
    <property type="match status" value="1"/>
</dbReference>
<dbReference type="PROSITE" id="PS50103">
    <property type="entry name" value="ZF_C3H1"/>
    <property type="match status" value="1"/>
</dbReference>
<feature type="region of interest" description="Disordered" evidence="10">
    <location>
        <begin position="560"/>
        <end position="596"/>
    </location>
</feature>
<feature type="region of interest" description="Disordered" evidence="10">
    <location>
        <begin position="366"/>
        <end position="391"/>
    </location>
</feature>
<evidence type="ECO:0000256" key="9">
    <source>
        <dbReference type="PROSITE-ProRule" id="PRU00723"/>
    </source>
</evidence>
<dbReference type="PROSITE" id="PS50089">
    <property type="entry name" value="ZF_RING_2"/>
    <property type="match status" value="1"/>
</dbReference>
<evidence type="ECO:0000256" key="6">
    <source>
        <dbReference type="ARBA" id="ARBA00023054"/>
    </source>
</evidence>
<feature type="compositionally biased region" description="Low complexity" evidence="10">
    <location>
        <begin position="1450"/>
        <end position="1462"/>
    </location>
</feature>
<feature type="domain" description="C3H1-type" evidence="13">
    <location>
        <begin position="189"/>
        <end position="216"/>
    </location>
</feature>
<feature type="region of interest" description="Disordered" evidence="10">
    <location>
        <begin position="1900"/>
        <end position="1946"/>
    </location>
</feature>
<evidence type="ECO:0000256" key="2">
    <source>
        <dbReference type="ARBA" id="ARBA00022723"/>
    </source>
</evidence>
<keyword evidence="2 9" id="KW-0479">Metal-binding</keyword>
<dbReference type="InterPro" id="IPR039515">
    <property type="entry name" value="NOT4_mRING-HC-C4C4"/>
</dbReference>
<feature type="compositionally biased region" description="Polar residues" evidence="10">
    <location>
        <begin position="274"/>
        <end position="288"/>
    </location>
</feature>
<feature type="compositionally biased region" description="Gly residues" evidence="10">
    <location>
        <begin position="821"/>
        <end position="844"/>
    </location>
</feature>
<gene>
    <name evidence="14" type="primary">NOT4</name>
    <name evidence="14" type="ORF">HDU87_006285</name>
</gene>
<evidence type="ECO:0000256" key="5">
    <source>
        <dbReference type="ARBA" id="ARBA00022884"/>
    </source>
</evidence>
<protein>
    <submittedName>
        <fullName evidence="14">Transcriptional repressor general negative regulator of transcription subunit 4</fullName>
    </submittedName>
</protein>
<dbReference type="Pfam" id="PF14570">
    <property type="entry name" value="zf-RING_4"/>
    <property type="match status" value="1"/>
</dbReference>
<feature type="region of interest" description="Disordered" evidence="10">
    <location>
        <begin position="706"/>
        <end position="732"/>
    </location>
</feature>
<feature type="region of interest" description="Disordered" evidence="10">
    <location>
        <begin position="819"/>
        <end position="1001"/>
    </location>
</feature>
<feature type="region of interest" description="Disordered" evidence="10">
    <location>
        <begin position="2177"/>
        <end position="2239"/>
    </location>
</feature>
<keyword evidence="7" id="KW-0539">Nucleus</keyword>
<dbReference type="EMBL" id="JADGJQ010000053">
    <property type="protein sequence ID" value="KAJ3175335.1"/>
    <property type="molecule type" value="Genomic_DNA"/>
</dbReference>
<feature type="region of interest" description="Disordered" evidence="10">
    <location>
        <begin position="231"/>
        <end position="352"/>
    </location>
</feature>
<keyword evidence="5 8" id="KW-0694">RNA-binding</keyword>
<feature type="compositionally biased region" description="Low complexity" evidence="10">
    <location>
        <begin position="865"/>
        <end position="883"/>
    </location>
</feature>
<dbReference type="InterPro" id="IPR034261">
    <property type="entry name" value="CNOT4_RRM"/>
</dbReference>
<feature type="compositionally biased region" description="Pro residues" evidence="10">
    <location>
        <begin position="955"/>
        <end position="967"/>
    </location>
</feature>
<dbReference type="GO" id="GO:0003723">
    <property type="term" value="F:RNA binding"/>
    <property type="evidence" value="ECO:0007669"/>
    <property type="project" value="UniProtKB-UniRule"/>
</dbReference>
<evidence type="ECO:0000256" key="3">
    <source>
        <dbReference type="ARBA" id="ARBA00022771"/>
    </source>
</evidence>
<feature type="region of interest" description="Disordered" evidence="10">
    <location>
        <begin position="466"/>
        <end position="519"/>
    </location>
</feature>
<dbReference type="Gene3D" id="3.30.40.10">
    <property type="entry name" value="Zinc/RING finger domain, C3HC4 (zinc finger)"/>
    <property type="match status" value="1"/>
</dbReference>
<dbReference type="SUPFAM" id="SSF54928">
    <property type="entry name" value="RNA-binding domain, RBD"/>
    <property type="match status" value="1"/>
</dbReference>
<name>A0AAD5XKJ3_9FUNG</name>
<evidence type="ECO:0000259" key="11">
    <source>
        <dbReference type="PROSITE" id="PS50089"/>
    </source>
</evidence>
<dbReference type="GO" id="GO:0005634">
    <property type="term" value="C:nucleus"/>
    <property type="evidence" value="ECO:0007669"/>
    <property type="project" value="UniProtKB-SubCell"/>
</dbReference>
<reference evidence="14" key="1">
    <citation type="submission" date="2020-05" db="EMBL/GenBank/DDBJ databases">
        <title>Phylogenomic resolution of chytrid fungi.</title>
        <authorList>
            <person name="Stajich J.E."/>
            <person name="Amses K."/>
            <person name="Simmons R."/>
            <person name="Seto K."/>
            <person name="Myers J."/>
            <person name="Bonds A."/>
            <person name="Quandt C.A."/>
            <person name="Barry K."/>
            <person name="Liu P."/>
            <person name="Grigoriev I."/>
            <person name="Longcore J.E."/>
            <person name="James T.Y."/>
        </authorList>
    </citation>
    <scope>NUCLEOTIDE SEQUENCE</scope>
    <source>
        <strain evidence="14">JEL0379</strain>
    </source>
</reference>
<feature type="compositionally biased region" description="Low complexity" evidence="10">
    <location>
        <begin position="574"/>
        <end position="586"/>
    </location>
</feature>
<organism evidence="14 15">
    <name type="scientific">Geranomyces variabilis</name>
    <dbReference type="NCBI Taxonomy" id="109894"/>
    <lineage>
        <taxon>Eukaryota</taxon>
        <taxon>Fungi</taxon>
        <taxon>Fungi incertae sedis</taxon>
        <taxon>Chytridiomycota</taxon>
        <taxon>Chytridiomycota incertae sedis</taxon>
        <taxon>Chytridiomycetes</taxon>
        <taxon>Spizellomycetales</taxon>
        <taxon>Powellomycetaceae</taxon>
        <taxon>Geranomyces</taxon>
    </lineage>
</organism>
<evidence type="ECO:0000313" key="14">
    <source>
        <dbReference type="EMBL" id="KAJ3175335.1"/>
    </source>
</evidence>
<feature type="domain" description="RING-type" evidence="11">
    <location>
        <begin position="10"/>
        <end position="53"/>
    </location>
</feature>
<feature type="compositionally biased region" description="Acidic residues" evidence="10">
    <location>
        <begin position="2043"/>
        <end position="2065"/>
    </location>
</feature>
<feature type="region of interest" description="Disordered" evidence="10">
    <location>
        <begin position="1397"/>
        <end position="1482"/>
    </location>
</feature>
<dbReference type="InterPro" id="IPR001841">
    <property type="entry name" value="Znf_RING"/>
</dbReference>
<keyword evidence="3 9" id="KW-0863">Zinc-finger</keyword>
<accession>A0AAD5XKJ3</accession>
<dbReference type="InterPro" id="IPR039780">
    <property type="entry name" value="Mot2"/>
</dbReference>
<comment type="subcellular location">
    <subcellularLocation>
        <location evidence="1">Nucleus</location>
    </subcellularLocation>
</comment>
<feature type="compositionally biased region" description="Low complexity" evidence="10">
    <location>
        <begin position="1078"/>
        <end position="1098"/>
    </location>
</feature>
<sequence>MSSDEEDLECPLCMEEIDISDKYFKPCPCGYQICRFCWNHIKENMNGLCPACRRPYSEDTVEFKPVPPEEISRIKALKKRREREKREQSERSRQNMANARVVQKNLVYVLGLPAKIATEEHLRTQEYFGQYGKIIRVMVNRRAHGHTPVLAQVPNTGVYITFQKKEDAAKSIEAVDGSVYDGKIIRATYGTTKYCSYFLKNQTCQNPACQFLHEPGEEPDSFAQDELSRMQIRERNPKPPPFPVTWGEKKEDKDQSALPATASWAKPVARPANVQYNSNTSPQLSAATPGTPRSPDSDNDDYETAVSITRGPKPSAASQASSRSEAKGKGSAKNQADLPPGLATGSLHGATDLPPMLALEEEQVMGSSALDENHEQPDLTQAKAGSPRASVNGDGDDFGQASLQDELDDSFSLAAMGFILHPKYIGPFDPFRDEPLAIFAGLAVISEEAMRYGALNGAMNTGSALHGSDLDSQTVRSSSRASDNGQRSRFERFFGGAQGADGQAFDGVPEKKEDVKSVQPGQESFRAMFPNVNVSFASGSLSDAEARWGESFSPSKLAVQDAQAESWSQGQGGYSQLRQQQQPQGQFPSGTRSISAQYGGSNLALRQEQLLQQQQQQQQQQQHQQQQFVSTLAHGASVQPHLLNQFQQQFRLAQMQQPGHFPGGHSMHGGGQPQEELIGHVLRDAQLRESQLRENQVRQELQLRAAAAGGASGAPGFEGRGRPRNFDAGNPAQSMAYQQDWPSAPSSSAAMAAAYGASGLESGPMSSLREKDMREGLVRQYLREREVRYQAQQDHLRERQRDQDRRDLVAERVAAMMARGVGAGGDGPPALGGEGGAGGGGSEGAWGQETWDVGDGDNGTIGYVLAEQLFEGEGLEGEPAGAGTTKEKQDAGRSFSPSKKVPSARERRALESEKRQRESKKKSGSKDTRPSSPTKQHQEDVSSERTSTTPGPASVAPPPPTPSPESPKPTDAAAATAPVSTAAVPPATISSPTPRRVLTITPAKKPVVLSVPEPAPVVAAKPAAPTGRRSAARAAKTAAAVAAATAAKEGSPMSSDDKSSEPVASVVKRASKSKLDDSSSSTSVSSAARQKPAVVVVPAPEPVAEPEVEAILGRKPKKRKEKKVAMPRAVAAAAKIAVPDASAVAGAEATTSSATPASTSPPSPIPPTAQQTTSNAEGTPAPEQATKKLSSLEQYFKELAASHRNAPPRKTGESSASVQKSETEKLSSVEEYFEELAASRGLRRKTGEFSVSVEKRESKKLSSVEEYFEELAASRGLRRKTGESSASVEKREPRKLSPVEEYFQELAASPRHAPTRKTGESSVSVEKRETKKHSPVEEYLGHLRAKTLAAPDTKPMLSAFEEYLQSIAADRRAKAEKAMAEAAEKAKVEGAEKAKAEGVLAAQSPHAPMQQPGQASAASIAGRKIAMPKPVVDRKSVGVAKDAVRKAHQQHQQQQHSPQPQHETGEIDNLSQRPGANGGEIDLEMIDAETLVDAIGHLRTGYAEYYAKHQGDGGSAAQEHPDEKNDREEDDSADDDDDEHEDEEDDDDDDDLDATASFDLDALGIDLGQLDALAAGLGHHVGAAGGHPGASLSVDVDGVPVTIDANAFIDQALEGLATTAAFLYEGLEAQAERVRVQAEKARRQEEGKGKRKDNKLIANTPNDATKGNIDKVAEQVTKLEQYAAKLQERVVAPGGGSGSSVVVASGKTKGKASVAAGRKTSATTTANWTIEDWKAKCRSVEVVMKRVREARDMRRRQKEGASSRGRTVAAGGGSAQPSPSVPSVATLADVLNMTVDVAAVAGLNRSHEYEDDEDDDDDDHRCGLCHPNHDEVTEHADVPSPPDLVGGDTDDDVSKLWSLEGNHMQRLLETVRLLVSSGEMLASTPSPAAVNCTIPITANADTTGGGGGGGARATSTHSRKKRRKVGGPVPASQPSALRRGMPPAPATSTPQILFDAEIMVYLRDLVNASSPAGPPTATLTAFNSRGDPEPIVFDPARLLAGIADGVIDFGTPIPWEMLGLSGPPRWSAPVSAATTPPPPPLIADEDDDEGYDDDEADDDGDDDEASSSATRRRGGDGGGASDENLAVLEARLAESRRLERDLERHLAGAVASNRAWTADIAEALDLDAHVVDVVTALPFEMGEGYLALIPPATAAGSSGGVDRVCVHRHDALGVHVDRSGRPLGAHNGGASCKLRRSAAPPPSRDKQAAASNNGRPANTPTTSGAPAPAPTATTMPSTTAPFFPAEPIVVDATVLLDAPGFGYDFAQRHSMTSPTCSLD</sequence>
<proteinExistence type="predicted"/>
<keyword evidence="15" id="KW-1185">Reference proteome</keyword>
<evidence type="ECO:0000256" key="10">
    <source>
        <dbReference type="SAM" id="MobiDB-lite"/>
    </source>
</evidence>
<feature type="region of interest" description="Disordered" evidence="10">
    <location>
        <begin position="1638"/>
        <end position="1668"/>
    </location>
</feature>
<feature type="compositionally biased region" description="Low complexity" evidence="10">
    <location>
        <begin position="969"/>
        <end position="988"/>
    </location>
</feature>
<dbReference type="InterPro" id="IPR000571">
    <property type="entry name" value="Znf_CCCH"/>
</dbReference>
<evidence type="ECO:0000256" key="7">
    <source>
        <dbReference type="ARBA" id="ARBA00023242"/>
    </source>
</evidence>
<keyword evidence="4 9" id="KW-0862">Zinc</keyword>
<feature type="region of interest" description="Disordered" evidence="10">
    <location>
        <begin position="1019"/>
        <end position="1228"/>
    </location>
</feature>
<dbReference type="GO" id="GO:0016567">
    <property type="term" value="P:protein ubiquitination"/>
    <property type="evidence" value="ECO:0007669"/>
    <property type="project" value="TreeGrafter"/>
</dbReference>
<dbReference type="InterPro" id="IPR000504">
    <property type="entry name" value="RRM_dom"/>
</dbReference>
<dbReference type="SUPFAM" id="SSF57850">
    <property type="entry name" value="RING/U-box"/>
    <property type="match status" value="1"/>
</dbReference>
<feature type="compositionally biased region" description="Low complexity" evidence="10">
    <location>
        <begin position="1032"/>
        <end position="1048"/>
    </location>
</feature>
<dbReference type="CDD" id="cd16618">
    <property type="entry name" value="mRING-HC-C4C4_CNOT4"/>
    <property type="match status" value="1"/>
</dbReference>
<keyword evidence="6" id="KW-0175">Coiled coil</keyword>
<dbReference type="GO" id="GO:0004842">
    <property type="term" value="F:ubiquitin-protein transferase activity"/>
    <property type="evidence" value="ECO:0007669"/>
    <property type="project" value="InterPro"/>
</dbReference>
<dbReference type="Proteomes" id="UP001212152">
    <property type="component" value="Unassembled WGS sequence"/>
</dbReference>
<evidence type="ECO:0000313" key="15">
    <source>
        <dbReference type="Proteomes" id="UP001212152"/>
    </source>
</evidence>
<dbReference type="GO" id="GO:0008270">
    <property type="term" value="F:zinc ion binding"/>
    <property type="evidence" value="ECO:0007669"/>
    <property type="project" value="UniProtKB-KW"/>
</dbReference>
<feature type="zinc finger region" description="C3H1-type" evidence="9">
    <location>
        <begin position="189"/>
        <end position="216"/>
    </location>
</feature>
<feature type="compositionally biased region" description="Basic and acidic residues" evidence="10">
    <location>
        <begin position="1638"/>
        <end position="1648"/>
    </location>
</feature>
<feature type="compositionally biased region" description="Basic and acidic residues" evidence="10">
    <location>
        <begin position="903"/>
        <end position="916"/>
    </location>
</feature>
<feature type="region of interest" description="Disordered" evidence="10">
    <location>
        <begin position="2026"/>
        <end position="2084"/>
    </location>
</feature>